<evidence type="ECO:0000313" key="2">
    <source>
        <dbReference type="EMBL" id="GBM08343.1"/>
    </source>
</evidence>
<dbReference type="OrthoDB" id="10017216at2759"/>
<name>A0A4Y2CVC6_ARAVE</name>
<dbReference type="PANTHER" id="PTHR15208:SF2">
    <property type="entry name" value="RECEPTOR-BINDING CANCER ANTIGEN EXPRESSED ON SISO CELLS"/>
    <property type="match status" value="1"/>
</dbReference>
<dbReference type="GO" id="GO:0030141">
    <property type="term" value="C:secretory granule"/>
    <property type="evidence" value="ECO:0007669"/>
    <property type="project" value="TreeGrafter"/>
</dbReference>
<gene>
    <name evidence="2" type="ORF">AVEN_108349_1</name>
</gene>
<accession>A0A4Y2CVC6</accession>
<proteinExistence type="predicted"/>
<evidence type="ECO:0000256" key="1">
    <source>
        <dbReference type="SAM" id="MobiDB-lite"/>
    </source>
</evidence>
<evidence type="ECO:0008006" key="4">
    <source>
        <dbReference type="Google" id="ProtNLM"/>
    </source>
</evidence>
<comment type="caution">
    <text evidence="2">The sequence shown here is derived from an EMBL/GenBank/DDBJ whole genome shotgun (WGS) entry which is preliminary data.</text>
</comment>
<dbReference type="EMBL" id="BGPR01000256">
    <property type="protein sequence ID" value="GBM08343.1"/>
    <property type="molecule type" value="Genomic_DNA"/>
</dbReference>
<dbReference type="PANTHER" id="PTHR15208">
    <property type="entry name" value="RECEPTOR-BINDING CANCER ANTIGEN EXPRESSED ON SISO CELLS CANCER ASSOCIATED SURFACE ANTIGEN RCAS1 ESTROGEN RECEPTOR-BINDING FRAGMENT- ASSOCIATED GENE 9 PROTEIN"/>
    <property type="match status" value="1"/>
</dbReference>
<feature type="compositionally biased region" description="Low complexity" evidence="1">
    <location>
        <begin position="263"/>
        <end position="272"/>
    </location>
</feature>
<protein>
    <recommendedName>
        <fullName evidence="4">Receptor-binding cancer antigen expressed on SiSo cells</fullName>
    </recommendedName>
</protein>
<sequence>MLTEKNEDIQVALLKWLYEARSQNLSLMSIVLQEKAKVFVDALGVTDYSGSDDLSMSLVKTFLCKIGHLLLSIVRVLRKAVCCRRKKEAEYLLPLTVGHVVNMGLSTQNEFEHPEFKLQWETWPDTGNNQASLNNGSIRVDSQGNCELVQPEEGGEEDFFKDMVPQIRKPKKVFIKSDSKEPERDFASSNRLAMDPRAVLVEPDLGIIDDDPSNWEDNENLDELWDPDQLIREKKRAEHEKRRAEHQRRKLEKESRRTSRPESLSNMMLNLSDSKDKHKYS</sequence>
<evidence type="ECO:0000313" key="3">
    <source>
        <dbReference type="Proteomes" id="UP000499080"/>
    </source>
</evidence>
<organism evidence="2 3">
    <name type="scientific">Araneus ventricosus</name>
    <name type="common">Orbweaver spider</name>
    <name type="synonym">Epeira ventricosa</name>
    <dbReference type="NCBI Taxonomy" id="182803"/>
    <lineage>
        <taxon>Eukaryota</taxon>
        <taxon>Metazoa</taxon>
        <taxon>Ecdysozoa</taxon>
        <taxon>Arthropoda</taxon>
        <taxon>Chelicerata</taxon>
        <taxon>Arachnida</taxon>
        <taxon>Araneae</taxon>
        <taxon>Araneomorphae</taxon>
        <taxon>Entelegynae</taxon>
        <taxon>Araneoidea</taxon>
        <taxon>Araneidae</taxon>
        <taxon>Araneus</taxon>
    </lineage>
</organism>
<dbReference type="AlphaFoldDB" id="A0A4Y2CVC6"/>
<feature type="compositionally biased region" description="Basic and acidic residues" evidence="1">
    <location>
        <begin position="251"/>
        <end position="260"/>
    </location>
</feature>
<keyword evidence="3" id="KW-1185">Reference proteome</keyword>
<feature type="region of interest" description="Disordered" evidence="1">
    <location>
        <begin position="235"/>
        <end position="281"/>
    </location>
</feature>
<dbReference type="InterPro" id="IPR017025">
    <property type="entry name" value="Cancer-assoc_antigen_RCAS1"/>
</dbReference>
<dbReference type="Proteomes" id="UP000499080">
    <property type="component" value="Unassembled WGS sequence"/>
</dbReference>
<reference evidence="2 3" key="1">
    <citation type="journal article" date="2019" name="Sci. Rep.">
        <title>Orb-weaving spider Araneus ventricosus genome elucidates the spidroin gene catalogue.</title>
        <authorList>
            <person name="Kono N."/>
            <person name="Nakamura H."/>
            <person name="Ohtoshi R."/>
            <person name="Moran D.A.P."/>
            <person name="Shinohara A."/>
            <person name="Yoshida Y."/>
            <person name="Fujiwara M."/>
            <person name="Mori M."/>
            <person name="Tomita M."/>
            <person name="Arakawa K."/>
        </authorList>
    </citation>
    <scope>NUCLEOTIDE SEQUENCE [LARGE SCALE GENOMIC DNA]</scope>
</reference>